<evidence type="ECO:0000313" key="4">
    <source>
        <dbReference type="EMBL" id="UDL18265.1"/>
    </source>
</evidence>
<organism evidence="4">
    <name type="scientific">Bemisia tabaci</name>
    <name type="common">Sweetpotato whitefly</name>
    <name type="synonym">Aleurodes tabaci</name>
    <dbReference type="NCBI Taxonomy" id="7038"/>
    <lineage>
        <taxon>Eukaryota</taxon>
        <taxon>Metazoa</taxon>
        <taxon>Ecdysozoa</taxon>
        <taxon>Arthropoda</taxon>
        <taxon>Hexapoda</taxon>
        <taxon>Insecta</taxon>
        <taxon>Pterygota</taxon>
        <taxon>Neoptera</taxon>
        <taxon>Paraneoptera</taxon>
        <taxon>Hemiptera</taxon>
        <taxon>Sternorrhyncha</taxon>
        <taxon>Aleyrodoidea</taxon>
        <taxon>Aleyrodidae</taxon>
        <taxon>Aleyrodinae</taxon>
        <taxon>Bemisia</taxon>
    </lineage>
</organism>
<evidence type="ECO:0000256" key="2">
    <source>
        <dbReference type="SAM" id="SignalP"/>
    </source>
</evidence>
<name>A0A8K1P8E9_BEMTA</name>
<dbReference type="InterPro" id="IPR050314">
    <property type="entry name" value="Glycosyl_Hydrlase_18"/>
</dbReference>
<dbReference type="SUPFAM" id="SSF51445">
    <property type="entry name" value="(Trans)glycosidases"/>
    <property type="match status" value="1"/>
</dbReference>
<accession>A0A8K1P8E9</accession>
<evidence type="ECO:0000259" key="3">
    <source>
        <dbReference type="PROSITE" id="PS51910"/>
    </source>
</evidence>
<reference evidence="4" key="1">
    <citation type="submission" date="2021-03" db="EMBL/GenBank/DDBJ databases">
        <authorList>
            <person name="Peng Z."/>
        </authorList>
    </citation>
    <scope>NUCLEOTIDE SEQUENCE</scope>
</reference>
<dbReference type="SMART" id="SM00636">
    <property type="entry name" value="Glyco_18"/>
    <property type="match status" value="1"/>
</dbReference>
<feature type="signal peptide" evidence="2">
    <location>
        <begin position="1"/>
        <end position="24"/>
    </location>
</feature>
<dbReference type="GO" id="GO:0008061">
    <property type="term" value="F:chitin binding"/>
    <property type="evidence" value="ECO:0007669"/>
    <property type="project" value="InterPro"/>
</dbReference>
<dbReference type="InterPro" id="IPR001223">
    <property type="entry name" value="Glyco_hydro18_cat"/>
</dbReference>
<dbReference type="InterPro" id="IPR017853">
    <property type="entry name" value="GH"/>
</dbReference>
<evidence type="ECO:0000256" key="1">
    <source>
        <dbReference type="SAM" id="MobiDB-lite"/>
    </source>
</evidence>
<feature type="region of interest" description="Disordered" evidence="1">
    <location>
        <begin position="26"/>
        <end position="47"/>
    </location>
</feature>
<dbReference type="GO" id="GO:0006032">
    <property type="term" value="P:chitin catabolic process"/>
    <property type="evidence" value="ECO:0007669"/>
    <property type="project" value="TreeGrafter"/>
</dbReference>
<dbReference type="Gene3D" id="3.20.20.80">
    <property type="entry name" value="Glycosidases"/>
    <property type="match status" value="1"/>
</dbReference>
<dbReference type="SUPFAM" id="SSF54556">
    <property type="entry name" value="Chitinase insertion domain"/>
    <property type="match status" value="1"/>
</dbReference>
<dbReference type="Pfam" id="PF00704">
    <property type="entry name" value="Glyco_hydro_18"/>
    <property type="match status" value="1"/>
</dbReference>
<dbReference type="PANTHER" id="PTHR11177:SF235">
    <property type="entry name" value="CHITINASE-LIKE PROTEIN IDGF1-RELATED"/>
    <property type="match status" value="1"/>
</dbReference>
<dbReference type="PANTHER" id="PTHR11177">
    <property type="entry name" value="CHITINASE"/>
    <property type="match status" value="1"/>
</dbReference>
<dbReference type="EMBL" id="MW699028">
    <property type="protein sequence ID" value="UDL18265.1"/>
    <property type="molecule type" value="mRNA"/>
</dbReference>
<dbReference type="GO" id="GO:0005576">
    <property type="term" value="C:extracellular region"/>
    <property type="evidence" value="ECO:0007669"/>
    <property type="project" value="TreeGrafter"/>
</dbReference>
<dbReference type="InterPro" id="IPR029070">
    <property type="entry name" value="Chitinase_insertion_sf"/>
</dbReference>
<protein>
    <submittedName>
        <fullName evidence="4">Imaginal disc growth factor</fullName>
    </submittedName>
</protein>
<proteinExistence type="evidence at transcript level"/>
<keyword evidence="2" id="KW-0732">Signal</keyword>
<dbReference type="AlphaFoldDB" id="A0A8K1P8E9"/>
<dbReference type="Gene3D" id="3.10.50.10">
    <property type="match status" value="1"/>
</dbReference>
<feature type="chain" id="PRO_5035457110" evidence="2">
    <location>
        <begin position="25"/>
        <end position="524"/>
    </location>
</feature>
<dbReference type="PROSITE" id="PS51910">
    <property type="entry name" value="GH18_2"/>
    <property type="match status" value="1"/>
</dbReference>
<feature type="domain" description="GH18" evidence="3">
    <location>
        <begin position="116"/>
        <end position="524"/>
    </location>
</feature>
<dbReference type="GO" id="GO:0005975">
    <property type="term" value="P:carbohydrate metabolic process"/>
    <property type="evidence" value="ECO:0007669"/>
    <property type="project" value="InterPro"/>
</dbReference>
<feature type="compositionally biased region" description="Basic and acidic residues" evidence="1">
    <location>
        <begin position="31"/>
        <end position="47"/>
    </location>
</feature>
<sequence length="524" mass="60311">MNTTQIKLVIFMTIFLRNYVESRASQPSRQDINEKSMKVEKRETPGTKHLLSRLEKSGIFVQPLQERLTRSEPKFRDFMDELSSHGILKNNLVDSDLASLTTEIVNKEIGEEDQRKKIVCYYDRTKSYSGNGFELNMMDLNVSMSLCTHLVYGYAMVDRQTGKISLNHAGMLQLVEIQHIQMIHALKSFYPKFKLLLGIGAPPSEHYQHESYVQFNNVLRSEETRLRFINSVVPVLQRYNFDGIDLIWKFERYLEADDEHPKDCGMWCKLLGDKTQPDSSKQTNRYIELRNSFSDLVQEMKSVLFNYTMAVSILPQMDEIFYDKRVINYYADQIHLLAFDFILPWNDLGVAEHTAPIYKLDSLVNDWLWHDAQKGKIIVGVATYARTWRISSKSLFNTSPPVIADGTGPRGAYSKKDGIFSFYEVCVQLVEDGFTQSILVLNKVNESQKYSGTYAYRLPTNLSEGLWVSFDDPESAATKAKYVKEKGLSGMIVHGLVFDDFKGMCRNRYDTSYPILQSIANNLV</sequence>
<dbReference type="GO" id="GO:0004568">
    <property type="term" value="F:chitinase activity"/>
    <property type="evidence" value="ECO:0007669"/>
    <property type="project" value="TreeGrafter"/>
</dbReference>
<dbReference type="InterPro" id="IPR011583">
    <property type="entry name" value="Chitinase_II/V-like_cat"/>
</dbReference>